<evidence type="ECO:0000256" key="1">
    <source>
        <dbReference type="ARBA" id="ARBA00009091"/>
    </source>
</evidence>
<sequence>MKFKIILFLIAFSSIVTVAQTKVGTINSDYIINIMPEAKTVVEMTQAYGAKLDSSFNVKLQDYKAKIEDYKAKEKEMGELLKKTTQKELMALDKDIQKYQKNGTALMQLKREELMRPLYKKLSDAITEVAKANGYTQILTTSGNEFAYIDEQFDITKLVITKLGIAIPKQTQE</sequence>
<evidence type="ECO:0000313" key="5">
    <source>
        <dbReference type="EMBL" id="QTD38096.1"/>
    </source>
</evidence>
<dbReference type="Gene3D" id="3.30.910.20">
    <property type="entry name" value="Skp domain"/>
    <property type="match status" value="1"/>
</dbReference>
<evidence type="ECO:0000256" key="2">
    <source>
        <dbReference type="ARBA" id="ARBA00022729"/>
    </source>
</evidence>
<keyword evidence="3" id="KW-0175">Coiled coil</keyword>
<feature type="chain" id="PRO_5047506661" evidence="4">
    <location>
        <begin position="20"/>
        <end position="173"/>
    </location>
</feature>
<name>A0ABX7SV91_9FLAO</name>
<dbReference type="Proteomes" id="UP000663935">
    <property type="component" value="Chromosome"/>
</dbReference>
<comment type="similarity">
    <text evidence="1">Belongs to the Skp family.</text>
</comment>
<keyword evidence="2 4" id="KW-0732">Signal</keyword>
<feature type="signal peptide" evidence="4">
    <location>
        <begin position="1"/>
        <end position="19"/>
    </location>
</feature>
<organism evidence="5 6">
    <name type="scientific">Polaribacter batillariae</name>
    <dbReference type="NCBI Taxonomy" id="2808900"/>
    <lineage>
        <taxon>Bacteria</taxon>
        <taxon>Pseudomonadati</taxon>
        <taxon>Bacteroidota</taxon>
        <taxon>Flavobacteriia</taxon>
        <taxon>Flavobacteriales</taxon>
        <taxon>Flavobacteriaceae</taxon>
    </lineage>
</organism>
<dbReference type="PANTHER" id="PTHR35089:SF1">
    <property type="entry name" value="CHAPERONE PROTEIN SKP"/>
    <property type="match status" value="1"/>
</dbReference>
<evidence type="ECO:0000313" key="6">
    <source>
        <dbReference type="Proteomes" id="UP000663935"/>
    </source>
</evidence>
<reference evidence="5 6" key="1">
    <citation type="submission" date="2021-03" db="EMBL/GenBank/DDBJ databases">
        <title>Complete genome of Polaribacter_sp.G4M1.</title>
        <authorList>
            <person name="Jeong S.W."/>
            <person name="Bae J.W."/>
        </authorList>
    </citation>
    <scope>NUCLEOTIDE SEQUENCE [LARGE SCALE GENOMIC DNA]</scope>
    <source>
        <strain evidence="5 6">G4M1</strain>
    </source>
</reference>
<proteinExistence type="inferred from homology"/>
<gene>
    <name evidence="5" type="ORF">JL193_01965</name>
</gene>
<protein>
    <submittedName>
        <fullName evidence="5">OmpH family outer membrane protein</fullName>
    </submittedName>
</protein>
<dbReference type="Pfam" id="PF03938">
    <property type="entry name" value="OmpH"/>
    <property type="match status" value="1"/>
</dbReference>
<dbReference type="SUPFAM" id="SSF111384">
    <property type="entry name" value="OmpH-like"/>
    <property type="match status" value="1"/>
</dbReference>
<dbReference type="RefSeq" id="WP_207972238.1">
    <property type="nucleotide sequence ID" value="NZ_CP071795.1"/>
</dbReference>
<dbReference type="EMBL" id="CP071795">
    <property type="protein sequence ID" value="QTD38096.1"/>
    <property type="molecule type" value="Genomic_DNA"/>
</dbReference>
<feature type="coiled-coil region" evidence="3">
    <location>
        <begin position="60"/>
        <end position="102"/>
    </location>
</feature>
<evidence type="ECO:0000256" key="3">
    <source>
        <dbReference type="SAM" id="Coils"/>
    </source>
</evidence>
<dbReference type="SMART" id="SM00935">
    <property type="entry name" value="OmpH"/>
    <property type="match status" value="1"/>
</dbReference>
<accession>A0ABX7SV91</accession>
<keyword evidence="6" id="KW-1185">Reference proteome</keyword>
<dbReference type="InterPro" id="IPR024930">
    <property type="entry name" value="Skp_dom_sf"/>
</dbReference>
<dbReference type="InterPro" id="IPR005632">
    <property type="entry name" value="Chaperone_Skp"/>
</dbReference>
<evidence type="ECO:0000256" key="4">
    <source>
        <dbReference type="SAM" id="SignalP"/>
    </source>
</evidence>
<dbReference type="PANTHER" id="PTHR35089">
    <property type="entry name" value="CHAPERONE PROTEIN SKP"/>
    <property type="match status" value="1"/>
</dbReference>